<name>A0AAX6GQR6_IRIPA</name>
<evidence type="ECO:0000256" key="8">
    <source>
        <dbReference type="SAM" id="Phobius"/>
    </source>
</evidence>
<keyword evidence="4" id="KW-0997">Cell inner membrane</keyword>
<feature type="transmembrane region" description="Helical" evidence="8">
    <location>
        <begin position="428"/>
        <end position="447"/>
    </location>
</feature>
<feature type="transmembrane region" description="Helical" evidence="8">
    <location>
        <begin position="358"/>
        <end position="378"/>
    </location>
</feature>
<reference evidence="9" key="2">
    <citation type="submission" date="2023-04" db="EMBL/GenBank/DDBJ databases">
        <authorList>
            <person name="Bruccoleri R.E."/>
            <person name="Oakeley E.J."/>
            <person name="Faust A.-M."/>
            <person name="Dessus-Babus S."/>
            <person name="Altorfer M."/>
            <person name="Burckhardt D."/>
            <person name="Oertli M."/>
            <person name="Naumann U."/>
            <person name="Petersen F."/>
            <person name="Wong J."/>
        </authorList>
    </citation>
    <scope>NUCLEOTIDE SEQUENCE</scope>
    <source>
        <strain evidence="9">GSM-AAB239-AS_SAM_17_03QT</strain>
        <tissue evidence="9">Leaf</tissue>
    </source>
</reference>
<dbReference type="GO" id="GO:0005886">
    <property type="term" value="C:plasma membrane"/>
    <property type="evidence" value="ECO:0007669"/>
    <property type="project" value="UniProtKB-SubCell"/>
</dbReference>
<evidence type="ECO:0000256" key="6">
    <source>
        <dbReference type="ARBA" id="ARBA00022989"/>
    </source>
</evidence>
<proteinExistence type="predicted"/>
<feature type="transmembrane region" description="Helical" evidence="8">
    <location>
        <begin position="185"/>
        <end position="207"/>
    </location>
</feature>
<feature type="transmembrane region" description="Helical" evidence="8">
    <location>
        <begin position="129"/>
        <end position="150"/>
    </location>
</feature>
<dbReference type="Pfam" id="PF03222">
    <property type="entry name" value="Trp_Tyr_perm"/>
    <property type="match status" value="2"/>
</dbReference>
<keyword evidence="6 8" id="KW-1133">Transmembrane helix</keyword>
<dbReference type="AlphaFoldDB" id="A0AAX6GQR6"/>
<dbReference type="PANTHER" id="PTHR32195">
    <property type="entry name" value="OS07G0662800 PROTEIN"/>
    <property type="match status" value="1"/>
</dbReference>
<reference evidence="9" key="1">
    <citation type="journal article" date="2023" name="GigaByte">
        <title>Genome assembly of the bearded iris, Iris pallida Lam.</title>
        <authorList>
            <person name="Bruccoleri R.E."/>
            <person name="Oakeley E.J."/>
            <person name="Faust A.M.E."/>
            <person name="Altorfer M."/>
            <person name="Dessus-Babus S."/>
            <person name="Burckhardt D."/>
            <person name="Oertli M."/>
            <person name="Naumann U."/>
            <person name="Petersen F."/>
            <person name="Wong J."/>
        </authorList>
    </citation>
    <scope>NUCLEOTIDE SEQUENCE</scope>
    <source>
        <strain evidence="9">GSM-AAB239-AS_SAM_17_03QT</strain>
    </source>
</reference>
<feature type="transmembrane region" description="Helical" evidence="8">
    <location>
        <begin position="219"/>
        <end position="238"/>
    </location>
</feature>
<dbReference type="PANTHER" id="PTHR32195:SF24">
    <property type="entry name" value="TRYPTOPHAN OR TYROSINE TRANSPORTER PROTEIN"/>
    <property type="match status" value="1"/>
</dbReference>
<evidence type="ECO:0000313" key="9">
    <source>
        <dbReference type="EMBL" id="KAJ6830903.1"/>
    </source>
</evidence>
<sequence length="537" mass="57973">MSSMYSSSPYYYSNTHLFHRTILHPLQYGHPVELSPCFKAKQYGALRCRYGKKLEEDAAMASSNRKLSVATAAKWSSSSSDGSSSSTKRSESEKKGTILGAVSLIVGTSIGSGILALPQRTSPAGFMPSAIAIMLCWVFLVVEALLIAEINVHLRRKLKKDESQRNNGLEVLSLRTMAQETLGEWGGNLAATTYLFLAYTSVVAYTSKSGELLSHISTLPASTSGIIFTLTLALLISVGGTDITDQVNQWLTVTMIGLLLGIEVLALSFAGGSSAMATSNWQEIPQAIPVIIFSLVFHDIAPVICAYLGGDITRVRTSIVLGSLVPLLSLLVWNYIALSLPHNLDSIDTLEFLARGRWIDTFSILAVGTSLIGTLLGFSQFFLEQLVNLSNAPPLVQSRGMLEGDVADSVSENQQSQDSRKNWWERNILTFLATSMAVLPSMVISTIVPDAFSAATDFAGGYCMTILYGVLPPVMAWTLQHPGPATNSQKCSKEIGRASDSRGTLSNVKPILIGVGLFSCGIVMDQVFQDLTLLHLQ</sequence>
<keyword evidence="10" id="KW-1185">Reference proteome</keyword>
<dbReference type="GO" id="GO:0003333">
    <property type="term" value="P:amino acid transmembrane transport"/>
    <property type="evidence" value="ECO:0007669"/>
    <property type="project" value="InterPro"/>
</dbReference>
<feature type="transmembrane region" description="Helical" evidence="8">
    <location>
        <begin position="290"/>
        <end position="308"/>
    </location>
</feature>
<dbReference type="Proteomes" id="UP001140949">
    <property type="component" value="Unassembled WGS sequence"/>
</dbReference>
<feature type="transmembrane region" description="Helical" evidence="8">
    <location>
        <begin position="250"/>
        <end position="270"/>
    </location>
</feature>
<organism evidence="9 10">
    <name type="scientific">Iris pallida</name>
    <name type="common">Sweet iris</name>
    <dbReference type="NCBI Taxonomy" id="29817"/>
    <lineage>
        <taxon>Eukaryota</taxon>
        <taxon>Viridiplantae</taxon>
        <taxon>Streptophyta</taxon>
        <taxon>Embryophyta</taxon>
        <taxon>Tracheophyta</taxon>
        <taxon>Spermatophyta</taxon>
        <taxon>Magnoliopsida</taxon>
        <taxon>Liliopsida</taxon>
        <taxon>Asparagales</taxon>
        <taxon>Iridaceae</taxon>
        <taxon>Iridoideae</taxon>
        <taxon>Irideae</taxon>
        <taxon>Iris</taxon>
    </lineage>
</organism>
<evidence type="ECO:0000256" key="4">
    <source>
        <dbReference type="ARBA" id="ARBA00022519"/>
    </source>
</evidence>
<keyword evidence="2" id="KW-0813">Transport</keyword>
<evidence type="ECO:0000256" key="5">
    <source>
        <dbReference type="ARBA" id="ARBA00022692"/>
    </source>
</evidence>
<dbReference type="Gene3D" id="1.20.1740.10">
    <property type="entry name" value="Amino acid/polyamine transporter I"/>
    <property type="match status" value="1"/>
</dbReference>
<evidence type="ECO:0000256" key="2">
    <source>
        <dbReference type="ARBA" id="ARBA00022448"/>
    </source>
</evidence>
<feature type="transmembrane region" description="Helical" evidence="8">
    <location>
        <begin position="459"/>
        <end position="479"/>
    </location>
</feature>
<evidence type="ECO:0000256" key="1">
    <source>
        <dbReference type="ARBA" id="ARBA00004429"/>
    </source>
</evidence>
<dbReference type="InterPro" id="IPR018227">
    <property type="entry name" value="Amino_acid_transport_2"/>
</dbReference>
<comment type="caution">
    <text evidence="9">The sequence shown here is derived from an EMBL/GenBank/DDBJ whole genome shotgun (WGS) entry which is preliminary data.</text>
</comment>
<evidence type="ECO:0000313" key="10">
    <source>
        <dbReference type="Proteomes" id="UP001140949"/>
    </source>
</evidence>
<feature type="transmembrane region" description="Helical" evidence="8">
    <location>
        <begin position="320"/>
        <end position="338"/>
    </location>
</feature>
<protein>
    <recommendedName>
        <fullName evidence="11">Tyrosine-specific transport protein</fullName>
    </recommendedName>
</protein>
<keyword evidence="7 8" id="KW-0472">Membrane</keyword>
<dbReference type="EMBL" id="JANAVB010017196">
    <property type="protein sequence ID" value="KAJ6830903.1"/>
    <property type="molecule type" value="Genomic_DNA"/>
</dbReference>
<evidence type="ECO:0000256" key="3">
    <source>
        <dbReference type="ARBA" id="ARBA00022475"/>
    </source>
</evidence>
<comment type="subcellular location">
    <subcellularLocation>
        <location evidence="1">Cell inner membrane</location>
        <topology evidence="1">Multi-pass membrane protein</topology>
    </subcellularLocation>
</comment>
<feature type="transmembrane region" description="Helical" evidence="8">
    <location>
        <begin position="98"/>
        <end position="117"/>
    </location>
</feature>
<keyword evidence="5 8" id="KW-0812">Transmembrane</keyword>
<evidence type="ECO:0000256" key="7">
    <source>
        <dbReference type="ARBA" id="ARBA00023136"/>
    </source>
</evidence>
<evidence type="ECO:0008006" key="11">
    <source>
        <dbReference type="Google" id="ProtNLM"/>
    </source>
</evidence>
<accession>A0AAX6GQR6</accession>
<gene>
    <name evidence="9" type="ORF">M6B38_352730</name>
</gene>
<keyword evidence="3" id="KW-1003">Cell membrane</keyword>